<keyword evidence="1" id="KW-0472">Membrane</keyword>
<feature type="transmembrane region" description="Helical" evidence="1">
    <location>
        <begin position="70"/>
        <end position="91"/>
    </location>
</feature>
<organism evidence="2 3">
    <name type="scientific">Pseudochryseolinea flava</name>
    <dbReference type="NCBI Taxonomy" id="2059302"/>
    <lineage>
        <taxon>Bacteria</taxon>
        <taxon>Pseudomonadati</taxon>
        <taxon>Bacteroidota</taxon>
        <taxon>Cytophagia</taxon>
        <taxon>Cytophagales</taxon>
        <taxon>Fulvivirgaceae</taxon>
        <taxon>Pseudochryseolinea</taxon>
    </lineage>
</organism>
<evidence type="ECO:0000313" key="3">
    <source>
        <dbReference type="Proteomes" id="UP000251889"/>
    </source>
</evidence>
<feature type="transmembrane region" description="Helical" evidence="1">
    <location>
        <begin position="20"/>
        <end position="45"/>
    </location>
</feature>
<proteinExistence type="predicted"/>
<sequence length="146" mass="16877">MPIKLIDMALVTRKGIARYLYESLTGNFLGFLIGMSASGLVSRFFETKGLRNLWGLTAKKTVVSKETFGWLEWVIALVIGFVVFEVVNKVLKAYIQKEFPKLKVRLFRLLIQKQWHLRLRDLSSNVRAKRVSLYTMMSMRNGTKSE</sequence>
<evidence type="ECO:0000256" key="1">
    <source>
        <dbReference type="SAM" id="Phobius"/>
    </source>
</evidence>
<dbReference type="Proteomes" id="UP000251889">
    <property type="component" value="Unassembled WGS sequence"/>
</dbReference>
<gene>
    <name evidence="2" type="ORF">DQQ10_23130</name>
</gene>
<protein>
    <submittedName>
        <fullName evidence="2">Uncharacterized protein</fullName>
    </submittedName>
</protein>
<keyword evidence="1" id="KW-1133">Transmembrane helix</keyword>
<accession>A0A364XWS5</accession>
<dbReference type="EMBL" id="QMFY01000016">
    <property type="protein sequence ID" value="RAV98631.1"/>
    <property type="molecule type" value="Genomic_DNA"/>
</dbReference>
<evidence type="ECO:0000313" key="2">
    <source>
        <dbReference type="EMBL" id="RAV98631.1"/>
    </source>
</evidence>
<reference evidence="2 3" key="1">
    <citation type="submission" date="2018-06" db="EMBL/GenBank/DDBJ databases">
        <title>Chryseolinea flavus sp. nov., a member of the phylum Bacteroidetes isolated from soil.</title>
        <authorList>
            <person name="Li Y."/>
            <person name="Wang J."/>
        </authorList>
    </citation>
    <scope>NUCLEOTIDE SEQUENCE [LARGE SCALE GENOMIC DNA]</scope>
    <source>
        <strain evidence="2 3">SDU1-6</strain>
    </source>
</reference>
<keyword evidence="1" id="KW-0812">Transmembrane</keyword>
<name>A0A364XWS5_9BACT</name>
<comment type="caution">
    <text evidence="2">The sequence shown here is derived from an EMBL/GenBank/DDBJ whole genome shotgun (WGS) entry which is preliminary data.</text>
</comment>
<dbReference type="AlphaFoldDB" id="A0A364XWS5"/>
<keyword evidence="3" id="KW-1185">Reference proteome</keyword>